<evidence type="ECO:0000256" key="2">
    <source>
        <dbReference type="ARBA" id="ARBA00012438"/>
    </source>
</evidence>
<dbReference type="EC" id="2.7.13.3" evidence="2"/>
<dbReference type="CDD" id="cd00075">
    <property type="entry name" value="HATPase"/>
    <property type="match status" value="1"/>
</dbReference>
<keyword evidence="4" id="KW-0547">Nucleotide-binding</keyword>
<evidence type="ECO:0000259" key="8">
    <source>
        <dbReference type="PROSITE" id="PS50109"/>
    </source>
</evidence>
<dbReference type="GO" id="GO:0016301">
    <property type="term" value="F:kinase activity"/>
    <property type="evidence" value="ECO:0007669"/>
    <property type="project" value="UniProtKB-KW"/>
</dbReference>
<accession>A0ABU9DLE7</accession>
<dbReference type="EMBL" id="JBBPCC010000008">
    <property type="protein sequence ID" value="MEK8129061.1"/>
    <property type="molecule type" value="Genomic_DNA"/>
</dbReference>
<dbReference type="InterPro" id="IPR036890">
    <property type="entry name" value="HATPase_C_sf"/>
</dbReference>
<evidence type="ECO:0000256" key="6">
    <source>
        <dbReference type="ARBA" id="ARBA00022840"/>
    </source>
</evidence>
<dbReference type="InterPro" id="IPR005467">
    <property type="entry name" value="His_kinase_dom"/>
</dbReference>
<dbReference type="RefSeq" id="WP_341416160.1">
    <property type="nucleotide sequence ID" value="NZ_JBBPCC010000008.1"/>
</dbReference>
<dbReference type="Proteomes" id="UP001469365">
    <property type="component" value="Unassembled WGS sequence"/>
</dbReference>
<dbReference type="SUPFAM" id="SSF55874">
    <property type="entry name" value="ATPase domain of HSP90 chaperone/DNA topoisomerase II/histidine kinase"/>
    <property type="match status" value="1"/>
</dbReference>
<evidence type="ECO:0000256" key="7">
    <source>
        <dbReference type="ARBA" id="ARBA00023012"/>
    </source>
</evidence>
<comment type="caution">
    <text evidence="9">The sequence shown here is derived from an EMBL/GenBank/DDBJ whole genome shotgun (WGS) entry which is preliminary data.</text>
</comment>
<organism evidence="9 10">
    <name type="scientific">Paenibacillus filicis</name>
    <dbReference type="NCBI Taxonomy" id="669464"/>
    <lineage>
        <taxon>Bacteria</taxon>
        <taxon>Bacillati</taxon>
        <taxon>Bacillota</taxon>
        <taxon>Bacilli</taxon>
        <taxon>Bacillales</taxon>
        <taxon>Paenibacillaceae</taxon>
        <taxon>Paenibacillus</taxon>
    </lineage>
</organism>
<evidence type="ECO:0000256" key="4">
    <source>
        <dbReference type="ARBA" id="ARBA00022741"/>
    </source>
</evidence>
<evidence type="ECO:0000256" key="3">
    <source>
        <dbReference type="ARBA" id="ARBA00022679"/>
    </source>
</evidence>
<reference evidence="9 10" key="1">
    <citation type="submission" date="2024-04" db="EMBL/GenBank/DDBJ databases">
        <title>draft genome sequnece of Paenibacillus filicis.</title>
        <authorList>
            <person name="Kim D.-U."/>
        </authorList>
    </citation>
    <scope>NUCLEOTIDE SEQUENCE [LARGE SCALE GENOMIC DNA]</scope>
    <source>
        <strain evidence="9 10">KACC14197</strain>
    </source>
</reference>
<dbReference type="PRINTS" id="PR00344">
    <property type="entry name" value="BCTRLSENSOR"/>
</dbReference>
<comment type="catalytic activity">
    <reaction evidence="1">
        <text>ATP + protein L-histidine = ADP + protein N-phospho-L-histidine.</text>
        <dbReference type="EC" id="2.7.13.3"/>
    </reaction>
</comment>
<dbReference type="InterPro" id="IPR003594">
    <property type="entry name" value="HATPase_dom"/>
</dbReference>
<keyword evidence="6" id="KW-0067">ATP-binding</keyword>
<keyword evidence="5 9" id="KW-0418">Kinase</keyword>
<dbReference type="InterPro" id="IPR004358">
    <property type="entry name" value="Sig_transdc_His_kin-like_C"/>
</dbReference>
<proteinExistence type="predicted"/>
<gene>
    <name evidence="9" type="ORF">WMW72_14245</name>
</gene>
<dbReference type="Pfam" id="PF02518">
    <property type="entry name" value="HATPase_c"/>
    <property type="match status" value="1"/>
</dbReference>
<evidence type="ECO:0000313" key="10">
    <source>
        <dbReference type="Proteomes" id="UP001469365"/>
    </source>
</evidence>
<dbReference type="Gene3D" id="3.30.565.10">
    <property type="entry name" value="Histidine kinase-like ATPase, C-terminal domain"/>
    <property type="match status" value="1"/>
</dbReference>
<dbReference type="PROSITE" id="PS50109">
    <property type="entry name" value="HIS_KIN"/>
    <property type="match status" value="1"/>
</dbReference>
<evidence type="ECO:0000256" key="5">
    <source>
        <dbReference type="ARBA" id="ARBA00022777"/>
    </source>
</evidence>
<feature type="domain" description="Histidine kinase" evidence="8">
    <location>
        <begin position="1"/>
        <end position="87"/>
    </location>
</feature>
<sequence>MDIFLEAIAWEQKLLVSVRDEGIGIAPEHVDAIFQRTYRVHPADLASGNGLGLPIAREIAKRHGGSIRVESGPGEGSRFVLTLPAFKR</sequence>
<evidence type="ECO:0000313" key="9">
    <source>
        <dbReference type="EMBL" id="MEK8129061.1"/>
    </source>
</evidence>
<dbReference type="InterPro" id="IPR050736">
    <property type="entry name" value="Sensor_HK_Regulatory"/>
</dbReference>
<keyword evidence="10" id="KW-1185">Reference proteome</keyword>
<dbReference type="SMART" id="SM00387">
    <property type="entry name" value="HATPase_c"/>
    <property type="match status" value="1"/>
</dbReference>
<name>A0ABU9DLE7_9BACL</name>
<keyword evidence="7" id="KW-0902">Two-component regulatory system</keyword>
<dbReference type="PANTHER" id="PTHR43711">
    <property type="entry name" value="TWO-COMPONENT HISTIDINE KINASE"/>
    <property type="match status" value="1"/>
</dbReference>
<evidence type="ECO:0000256" key="1">
    <source>
        <dbReference type="ARBA" id="ARBA00000085"/>
    </source>
</evidence>
<protein>
    <recommendedName>
        <fullName evidence="2">histidine kinase</fullName>
        <ecNumber evidence="2">2.7.13.3</ecNumber>
    </recommendedName>
</protein>
<dbReference type="PANTHER" id="PTHR43711:SF1">
    <property type="entry name" value="HISTIDINE KINASE 1"/>
    <property type="match status" value="1"/>
</dbReference>
<keyword evidence="3" id="KW-0808">Transferase</keyword>